<feature type="region of interest" description="Disordered" evidence="2">
    <location>
        <begin position="726"/>
        <end position="826"/>
    </location>
</feature>
<dbReference type="AlphaFoldDB" id="A0AA97KKK4"/>
<feature type="region of interest" description="Disordered" evidence="2">
    <location>
        <begin position="69"/>
        <end position="169"/>
    </location>
</feature>
<evidence type="ECO:0000256" key="1">
    <source>
        <dbReference type="SAM" id="Coils"/>
    </source>
</evidence>
<feature type="compositionally biased region" description="Polar residues" evidence="2">
    <location>
        <begin position="1020"/>
        <end position="1037"/>
    </location>
</feature>
<feature type="compositionally biased region" description="Polar residues" evidence="2">
    <location>
        <begin position="760"/>
        <end position="771"/>
    </location>
</feature>
<dbReference type="KEGG" id="emc:129345623"/>
<feature type="compositionally biased region" description="Basic and acidic residues" evidence="2">
    <location>
        <begin position="737"/>
        <end position="754"/>
    </location>
</feature>
<proteinExistence type="predicted"/>
<keyword evidence="1" id="KW-0175">Coiled coil</keyword>
<feature type="coiled-coil region" evidence="1">
    <location>
        <begin position="652"/>
        <end position="725"/>
    </location>
</feature>
<evidence type="ECO:0000313" key="3">
    <source>
        <dbReference type="Proteomes" id="UP001190640"/>
    </source>
</evidence>
<protein>
    <submittedName>
        <fullName evidence="4">Centrosome-associated protein CEP250</fullName>
    </submittedName>
</protein>
<evidence type="ECO:0000313" key="4">
    <source>
        <dbReference type="RefSeq" id="XP_054858818.1"/>
    </source>
</evidence>
<feature type="region of interest" description="Disordered" evidence="2">
    <location>
        <begin position="1060"/>
        <end position="1101"/>
    </location>
</feature>
<organism evidence="3 4">
    <name type="scientific">Eublepharis macularius</name>
    <name type="common">Leopard gecko</name>
    <name type="synonym">Cyrtodactylus macularius</name>
    <dbReference type="NCBI Taxonomy" id="481883"/>
    <lineage>
        <taxon>Eukaryota</taxon>
        <taxon>Metazoa</taxon>
        <taxon>Chordata</taxon>
        <taxon>Craniata</taxon>
        <taxon>Vertebrata</taxon>
        <taxon>Euteleostomi</taxon>
        <taxon>Lepidosauria</taxon>
        <taxon>Squamata</taxon>
        <taxon>Bifurcata</taxon>
        <taxon>Gekkota</taxon>
        <taxon>Eublepharidae</taxon>
        <taxon>Eublepharinae</taxon>
        <taxon>Eublepharis</taxon>
    </lineage>
</organism>
<feature type="compositionally biased region" description="Basic and acidic residues" evidence="2">
    <location>
        <begin position="860"/>
        <end position="873"/>
    </location>
</feature>
<dbReference type="RefSeq" id="XP_054858818.1">
    <property type="nucleotide sequence ID" value="XM_055002843.1"/>
</dbReference>
<accession>A0AA97KKK4</accession>
<feature type="compositionally biased region" description="Basic and acidic residues" evidence="2">
    <location>
        <begin position="80"/>
        <end position="90"/>
    </location>
</feature>
<dbReference type="Proteomes" id="UP001190640">
    <property type="component" value="Chromosome 18"/>
</dbReference>
<gene>
    <name evidence="4" type="primary">LOC129345623</name>
</gene>
<dbReference type="GeneID" id="129345623"/>
<reference evidence="4" key="1">
    <citation type="submission" date="2025-08" db="UniProtKB">
        <authorList>
            <consortium name="RefSeq"/>
        </authorList>
    </citation>
    <scope>IDENTIFICATION</scope>
    <source>
        <tissue evidence="4">Blood</tissue>
    </source>
</reference>
<sequence>MLVQRKNGHEGLPSRFSGSRRCLQCGSGTESPSLSCKDPEISRRNRQSFATTALKWRSMNKFLFPAKGIANGAPGSLEPECLRRPGREFDGESLSPKHPHRSRSTSSQRSSRFRDSRIGLSTDVESSEGPSHLTLGWRHPVSRLPSHDSGAFGPLQPSARRRRSVSEQDLRASLPERVHKEAELAAFLREADHMPRGEIKELRKLEIDLNVMRFELLSLKQRMESSFFLLEKEKMWLEMMSSADRKRKWEREYKMFSLKMELLKPKSYSGKRRYRLLSRDSGKNENMGKKDIGQHVPALQETLVAQENCMNPLHEEQKETAQQLKPAKEEENLLPTQVIGLEGEVDEASPKPNRVLSDRECLLQVQMLPLELECMQKKQEDDWPLDLSADCVEAESLVSQQDPEKVLLKGELKSARQVNEELSLEVAESRQSLEASLDSLHRLEAEKENLEARIQDLESERAQLLREREGSPREGPANGASQHEEVEALQETCTNLRESQCFLKREKDISETRCLELEAALRGKQEEMEKHLAEQKQVSQYWQDRWDQVATALKAKEEELEKTHVQSQASSAELETPLLLQMQLDACKQELELERNRSQALQQHVQQLQSGSQTFAVPTNETAPQKVDAEVVQVREELQKVWDMLKSRDTELEGQQLELESIRSQCAECRSEKQHLDRIVASLEEQLAEKEQALKRLEEAENVSRTEKEMKISALERKLAEIEAVQDLPGLGSHNAPETREMGKNGTGKDEESQGRCSRRSTAPAQLNEVIQSAEKQDEEELTLGGLNQAKDLLKGSVSDQPPVPRPEQSPSPDTAVKVIPSPQEEKEILKWRHQLVTEQLKGLFKQRQQQEQSKKQLGRSKEERSQAPRKPQEAVPESARPSEGQSADPDMPSSSAEVQRLQRLLKEKMETISSMASEIQALQQKNESLMKAKLRFQQQIQQIRNLPKQRPEKSNAELLVPRLSASLGQDVHSAEGSDSSVPSPQSDEPPFTGSREDLRKALDLPHQHVGAEDRKGSTSDESTCQRHFSALPSAQSRPPAVPSAKPKLELVLPLQADSEGSLLSPRGSALLSPRPFGPPRPWSPFKFKGSPDIPEDREKH</sequence>
<feature type="compositionally biased region" description="Basic and acidic residues" evidence="2">
    <location>
        <begin position="995"/>
        <end position="1019"/>
    </location>
</feature>
<feature type="compositionally biased region" description="Polar residues" evidence="2">
    <location>
        <begin position="977"/>
        <end position="987"/>
    </location>
</feature>
<feature type="region of interest" description="Disordered" evidence="2">
    <location>
        <begin position="843"/>
        <end position="906"/>
    </location>
</feature>
<feature type="region of interest" description="Disordered" evidence="2">
    <location>
        <begin position="466"/>
        <end position="486"/>
    </location>
</feature>
<feature type="region of interest" description="Disordered" evidence="2">
    <location>
        <begin position="944"/>
        <end position="1047"/>
    </location>
</feature>
<keyword evidence="3" id="KW-1185">Reference proteome</keyword>
<evidence type="ECO:0000256" key="2">
    <source>
        <dbReference type="SAM" id="MobiDB-lite"/>
    </source>
</evidence>
<feature type="region of interest" description="Disordered" evidence="2">
    <location>
        <begin position="1"/>
        <end position="42"/>
    </location>
</feature>
<name>A0AA97KKK4_EUBMA</name>